<accession>A0A7S7NLJ4</accession>
<protein>
    <submittedName>
        <fullName evidence="4">Thioesterase family protein</fullName>
    </submittedName>
</protein>
<dbReference type="InterPro" id="IPR054485">
    <property type="entry name" value="FlK-like_dom"/>
</dbReference>
<dbReference type="SUPFAM" id="SSF54637">
    <property type="entry name" value="Thioesterase/thiol ester dehydrase-isomerase"/>
    <property type="match status" value="1"/>
</dbReference>
<evidence type="ECO:0000313" key="4">
    <source>
        <dbReference type="EMBL" id="QOY85349.1"/>
    </source>
</evidence>
<dbReference type="InterPro" id="IPR029069">
    <property type="entry name" value="HotDog_dom_sf"/>
</dbReference>
<dbReference type="Pfam" id="PF22636">
    <property type="entry name" value="FlK"/>
    <property type="match status" value="1"/>
</dbReference>
<feature type="domain" description="Fluoroacetyl-CoA-specific thioesterase-like" evidence="3">
    <location>
        <begin position="16"/>
        <end position="117"/>
    </location>
</feature>
<evidence type="ECO:0000313" key="5">
    <source>
        <dbReference type="Proteomes" id="UP000593892"/>
    </source>
</evidence>
<organism evidence="4 5">
    <name type="scientific">Paludibaculum fermentans</name>
    <dbReference type="NCBI Taxonomy" id="1473598"/>
    <lineage>
        <taxon>Bacteria</taxon>
        <taxon>Pseudomonadati</taxon>
        <taxon>Acidobacteriota</taxon>
        <taxon>Terriglobia</taxon>
        <taxon>Bryobacterales</taxon>
        <taxon>Bryobacteraceae</taxon>
        <taxon>Paludibaculum</taxon>
    </lineage>
</organism>
<feature type="binding site" evidence="2">
    <location>
        <position position="62"/>
    </location>
    <ligand>
        <name>CoA</name>
        <dbReference type="ChEBI" id="CHEBI:57287"/>
    </ligand>
</feature>
<feature type="active site" evidence="1">
    <location>
        <position position="69"/>
    </location>
</feature>
<feature type="active site" evidence="1">
    <location>
        <position position="43"/>
    </location>
</feature>
<reference evidence="4 5" key="1">
    <citation type="submission" date="2020-10" db="EMBL/GenBank/DDBJ databases">
        <title>Complete genome sequence of Paludibaculum fermentans P105T, a facultatively anaerobic acidobacterium capable of dissimilatory Fe(III) reduction.</title>
        <authorList>
            <person name="Dedysh S.N."/>
            <person name="Beletsky A.V."/>
            <person name="Kulichevskaya I.S."/>
            <person name="Mardanov A.V."/>
            <person name="Ravin N.V."/>
        </authorList>
    </citation>
    <scope>NUCLEOTIDE SEQUENCE [LARGE SCALE GENOMIC DNA]</scope>
    <source>
        <strain evidence="4 5">P105</strain>
    </source>
</reference>
<feature type="binding site" evidence="2">
    <location>
        <position position="62"/>
    </location>
    <ligand>
        <name>substrate</name>
    </ligand>
</feature>
<feature type="binding site" evidence="2">
    <location>
        <position position="113"/>
    </location>
    <ligand>
        <name>substrate</name>
    </ligand>
</feature>
<evidence type="ECO:0000256" key="1">
    <source>
        <dbReference type="PIRSR" id="PIRSR014972-1"/>
    </source>
</evidence>
<dbReference type="PANTHER" id="PTHR36934:SF1">
    <property type="entry name" value="THIOESTERASE DOMAIN-CONTAINING PROTEIN"/>
    <property type="match status" value="1"/>
</dbReference>
<dbReference type="CDD" id="cd03440">
    <property type="entry name" value="hot_dog"/>
    <property type="match status" value="1"/>
</dbReference>
<dbReference type="Proteomes" id="UP000593892">
    <property type="component" value="Chromosome"/>
</dbReference>
<dbReference type="PANTHER" id="PTHR36934">
    <property type="entry name" value="BLR0278 PROTEIN"/>
    <property type="match status" value="1"/>
</dbReference>
<dbReference type="Gene3D" id="3.10.129.10">
    <property type="entry name" value="Hotdog Thioesterase"/>
    <property type="match status" value="1"/>
</dbReference>
<dbReference type="InterPro" id="IPR025540">
    <property type="entry name" value="FlK"/>
</dbReference>
<dbReference type="PIRSF" id="PIRSF014972">
    <property type="entry name" value="FlK"/>
    <property type="match status" value="1"/>
</dbReference>
<dbReference type="EMBL" id="CP063849">
    <property type="protein sequence ID" value="QOY85349.1"/>
    <property type="molecule type" value="Genomic_DNA"/>
</dbReference>
<name>A0A7S7NLJ4_PALFE</name>
<feature type="active site" evidence="1">
    <location>
        <position position="35"/>
    </location>
</feature>
<evidence type="ECO:0000259" key="3">
    <source>
        <dbReference type="Pfam" id="PF22636"/>
    </source>
</evidence>
<sequence length="130" mass="14434">MNDIPVGTTGQLPLLVTPEVAIDFLGHEEARVLSTPHMIAYMEWASRNTIKHLLDENEDSVGTTVNIRHLGATPVGMSVTFTATVIEVADRRVVFRVEARDEKELVGEGTHERFVINIPKFVARLAAKRT</sequence>
<evidence type="ECO:0000256" key="2">
    <source>
        <dbReference type="PIRSR" id="PIRSR014972-2"/>
    </source>
</evidence>
<proteinExistence type="predicted"/>
<gene>
    <name evidence="4" type="ORF">IRI77_21240</name>
</gene>
<keyword evidence="5" id="KW-1185">Reference proteome</keyword>
<dbReference type="KEGG" id="pfer:IRI77_21240"/>
<dbReference type="AlphaFoldDB" id="A0A7S7NLJ4"/>
<dbReference type="RefSeq" id="WP_194447019.1">
    <property type="nucleotide sequence ID" value="NZ_CP063849.1"/>
</dbReference>